<comment type="caution">
    <text evidence="2">The sequence shown here is derived from an EMBL/GenBank/DDBJ whole genome shotgun (WGS) entry which is preliminary data.</text>
</comment>
<proteinExistence type="predicted"/>
<feature type="compositionally biased region" description="Basic and acidic residues" evidence="1">
    <location>
        <begin position="236"/>
        <end position="250"/>
    </location>
</feature>
<reference evidence="2 3" key="1">
    <citation type="submission" date="2019-03" db="EMBL/GenBank/DDBJ databases">
        <title>First draft genome of Liparis tanakae, snailfish: a comprehensive survey of snailfish specific genes.</title>
        <authorList>
            <person name="Kim W."/>
            <person name="Song I."/>
            <person name="Jeong J.-H."/>
            <person name="Kim D."/>
            <person name="Kim S."/>
            <person name="Ryu S."/>
            <person name="Song J.Y."/>
            <person name="Lee S.K."/>
        </authorList>
    </citation>
    <scope>NUCLEOTIDE SEQUENCE [LARGE SCALE GENOMIC DNA]</scope>
    <source>
        <tissue evidence="2">Muscle</tissue>
    </source>
</reference>
<dbReference type="EMBL" id="SRLO01000190">
    <property type="protein sequence ID" value="TNN68420.1"/>
    <property type="molecule type" value="Genomic_DNA"/>
</dbReference>
<dbReference type="AlphaFoldDB" id="A0A4Z2HS10"/>
<gene>
    <name evidence="2" type="ORF">EYF80_021341</name>
</gene>
<feature type="compositionally biased region" description="Basic and acidic residues" evidence="1">
    <location>
        <begin position="32"/>
        <end position="51"/>
    </location>
</feature>
<evidence type="ECO:0000313" key="3">
    <source>
        <dbReference type="Proteomes" id="UP000314294"/>
    </source>
</evidence>
<accession>A0A4Z2HS10</accession>
<feature type="region of interest" description="Disordered" evidence="1">
    <location>
        <begin position="236"/>
        <end position="288"/>
    </location>
</feature>
<organism evidence="2 3">
    <name type="scientific">Liparis tanakae</name>
    <name type="common">Tanaka's snailfish</name>
    <dbReference type="NCBI Taxonomy" id="230148"/>
    <lineage>
        <taxon>Eukaryota</taxon>
        <taxon>Metazoa</taxon>
        <taxon>Chordata</taxon>
        <taxon>Craniata</taxon>
        <taxon>Vertebrata</taxon>
        <taxon>Euteleostomi</taxon>
        <taxon>Actinopterygii</taxon>
        <taxon>Neopterygii</taxon>
        <taxon>Teleostei</taxon>
        <taxon>Neoteleostei</taxon>
        <taxon>Acanthomorphata</taxon>
        <taxon>Eupercaria</taxon>
        <taxon>Perciformes</taxon>
        <taxon>Cottioidei</taxon>
        <taxon>Cottales</taxon>
        <taxon>Liparidae</taxon>
        <taxon>Liparis</taxon>
    </lineage>
</organism>
<dbReference type="OrthoDB" id="10638872at2759"/>
<sequence>MLSMFRASLLGLQWGPPAPPSQPPTPDEEEEDRGREDEEEEVSGRREERRKTAVSLYSCRGGEGGQGGPSTADSGRGRERKKKNITSGVGTARRCAGLLIADHRGLGLAGEVAARGLVEGSAAGGAYHWRPPGVSVEQQQGLVVAFDTARHHVLPLRADLERHRTPHSAAQRRTAPHSLPALQHADSKLCLTSLTWASSKYIHLRILVWKKKTQAGPQAVDDVLRQVRVVRVPHQPDGHDLRRVHQHPADTQHLPTVTLGWRNRKKKKKEKGHKHKPGSSSQTAQCVS</sequence>
<feature type="region of interest" description="Disordered" evidence="1">
    <location>
        <begin position="1"/>
        <end position="88"/>
    </location>
</feature>
<dbReference type="Proteomes" id="UP000314294">
    <property type="component" value="Unassembled WGS sequence"/>
</dbReference>
<name>A0A4Z2HS10_9TELE</name>
<feature type="compositionally biased region" description="Polar residues" evidence="1">
    <location>
        <begin position="278"/>
        <end position="288"/>
    </location>
</feature>
<feature type="compositionally biased region" description="Pro residues" evidence="1">
    <location>
        <begin position="16"/>
        <end position="25"/>
    </location>
</feature>
<evidence type="ECO:0000256" key="1">
    <source>
        <dbReference type="SAM" id="MobiDB-lite"/>
    </source>
</evidence>
<evidence type="ECO:0000313" key="2">
    <source>
        <dbReference type="EMBL" id="TNN68420.1"/>
    </source>
</evidence>
<protein>
    <submittedName>
        <fullName evidence="2">Uncharacterized protein</fullName>
    </submittedName>
</protein>
<keyword evidence="3" id="KW-1185">Reference proteome</keyword>
<feature type="compositionally biased region" description="Basic residues" evidence="1">
    <location>
        <begin position="262"/>
        <end position="277"/>
    </location>
</feature>